<proteinExistence type="predicted"/>
<gene>
    <name evidence="8" type="ORF">D1970_15225</name>
</gene>
<comment type="caution">
    <text evidence="8">The sequence shown here is derived from an EMBL/GenBank/DDBJ whole genome shotgun (WGS) entry which is preliminary data.</text>
</comment>
<evidence type="ECO:0000256" key="4">
    <source>
        <dbReference type="ARBA" id="ARBA00022989"/>
    </source>
</evidence>
<dbReference type="RefSeq" id="WP_119113720.1">
    <property type="nucleotide sequence ID" value="NZ_CBCSEO010000005.1"/>
</dbReference>
<keyword evidence="4 6" id="KW-1133">Transmembrane helix</keyword>
<dbReference type="EMBL" id="QWVT01000024">
    <property type="protein sequence ID" value="RID83945.1"/>
    <property type="molecule type" value="Genomic_DNA"/>
</dbReference>
<name>A0A398B277_9BACI</name>
<organism evidence="8 9">
    <name type="scientific">Mesobacillus zeae</name>
    <dbReference type="NCBI Taxonomy" id="1917180"/>
    <lineage>
        <taxon>Bacteria</taxon>
        <taxon>Bacillati</taxon>
        <taxon>Bacillota</taxon>
        <taxon>Bacilli</taxon>
        <taxon>Bacillales</taxon>
        <taxon>Bacillaceae</taxon>
        <taxon>Mesobacillus</taxon>
    </lineage>
</organism>
<evidence type="ECO:0000256" key="1">
    <source>
        <dbReference type="ARBA" id="ARBA00004651"/>
    </source>
</evidence>
<dbReference type="Gene3D" id="1.20.120.940">
    <property type="entry name" value="Putative aromatic acid exporter, C-terminal domain"/>
    <property type="match status" value="1"/>
</dbReference>
<feature type="transmembrane region" description="Helical" evidence="6">
    <location>
        <begin position="54"/>
        <end position="73"/>
    </location>
</feature>
<dbReference type="InterPro" id="IPR021062">
    <property type="entry name" value="ArAE_1_C"/>
</dbReference>
<dbReference type="AlphaFoldDB" id="A0A398B277"/>
<dbReference type="InterPro" id="IPR052984">
    <property type="entry name" value="UPF0421"/>
</dbReference>
<accession>A0A398B277</accession>
<evidence type="ECO:0000313" key="8">
    <source>
        <dbReference type="EMBL" id="RID83945.1"/>
    </source>
</evidence>
<sequence>MRFKIGYRTIKTALGTVLSIMIAEYFGFQNFASAGIIAILCIQVTKKRSLRAAWSRFLACIIAMAFSVAFFEILSYHPLVIGLMLLVFIPTVVKAGAKEGVVSSSVIILHIYMEEHVTTGFLLDELGIITVGIGVALIMNLYMPSSESKLVEYQLEIEHNFKSILQEIARFLQNGDSDWDGRELTETARLINEAKTLAFHDIENHFMRDDDLFYQYFKIREKQFDIIERVLPYVTSIPNQVEQGNMMAEFVEVLSRGINPGNNVLYHLEKLMRMRKEFENMELPKSREEFEARAALLHFLNEMEQFLLLKRSFKGLRSAKKAVVN</sequence>
<dbReference type="GO" id="GO:0005886">
    <property type="term" value="C:plasma membrane"/>
    <property type="evidence" value="ECO:0007669"/>
    <property type="project" value="UniProtKB-SubCell"/>
</dbReference>
<evidence type="ECO:0000256" key="5">
    <source>
        <dbReference type="ARBA" id="ARBA00023136"/>
    </source>
</evidence>
<comment type="subcellular location">
    <subcellularLocation>
        <location evidence="1">Cell membrane</location>
        <topology evidence="1">Multi-pass membrane protein</topology>
    </subcellularLocation>
</comment>
<dbReference type="OrthoDB" id="357521at2"/>
<feature type="transmembrane region" description="Helical" evidence="6">
    <location>
        <begin position="20"/>
        <end position="42"/>
    </location>
</feature>
<dbReference type="PANTHER" id="PTHR40064">
    <property type="entry name" value="MEMBRANE PROTEIN-RELATED"/>
    <property type="match status" value="1"/>
</dbReference>
<protein>
    <submittedName>
        <fullName evidence="8">Aromatic acid exporter family protein</fullName>
    </submittedName>
</protein>
<dbReference type="Pfam" id="PF06081">
    <property type="entry name" value="ArAE_1"/>
    <property type="match status" value="1"/>
</dbReference>
<evidence type="ECO:0000256" key="3">
    <source>
        <dbReference type="ARBA" id="ARBA00022692"/>
    </source>
</evidence>
<dbReference type="Proteomes" id="UP000265816">
    <property type="component" value="Unassembled WGS sequence"/>
</dbReference>
<evidence type="ECO:0000259" key="7">
    <source>
        <dbReference type="Pfam" id="PF11728"/>
    </source>
</evidence>
<evidence type="ECO:0000256" key="2">
    <source>
        <dbReference type="ARBA" id="ARBA00022475"/>
    </source>
</evidence>
<dbReference type="Pfam" id="PF11728">
    <property type="entry name" value="ArAE_1_C"/>
    <property type="match status" value="1"/>
</dbReference>
<keyword evidence="5 6" id="KW-0472">Membrane</keyword>
<feature type="domain" description="Putative aromatic acid exporter C-terminal" evidence="7">
    <location>
        <begin position="147"/>
        <end position="310"/>
    </location>
</feature>
<reference evidence="8 9" key="1">
    <citation type="submission" date="2018-08" db="EMBL/GenBank/DDBJ databases">
        <title>Bacillus jemisoniae sp. nov., Bacillus chryseoplanitiae sp. nov., Bacillus resnikiae sp. nov., and Bacillus frankliniae sp. nov., isolated from Viking spacecraft and associated surfaces.</title>
        <authorList>
            <person name="Seuylemezian A."/>
            <person name="Vaishampayan P."/>
        </authorList>
    </citation>
    <scope>NUCLEOTIDE SEQUENCE [LARGE SCALE GENOMIC DNA]</scope>
    <source>
        <strain evidence="8 9">JJ-247</strain>
    </source>
</reference>
<dbReference type="PANTHER" id="PTHR40064:SF1">
    <property type="entry name" value="MEMBRANE PROTEIN"/>
    <property type="match status" value="1"/>
</dbReference>
<keyword evidence="2" id="KW-1003">Cell membrane</keyword>
<evidence type="ECO:0000313" key="9">
    <source>
        <dbReference type="Proteomes" id="UP000265816"/>
    </source>
</evidence>
<keyword evidence="3 6" id="KW-0812">Transmembrane</keyword>
<dbReference type="InterPro" id="IPR010343">
    <property type="entry name" value="ArAE_1"/>
</dbReference>
<dbReference type="InterPro" id="IPR038323">
    <property type="entry name" value="ArAE_1_C_sf"/>
</dbReference>
<evidence type="ECO:0000256" key="6">
    <source>
        <dbReference type="SAM" id="Phobius"/>
    </source>
</evidence>
<keyword evidence="9" id="KW-1185">Reference proteome</keyword>